<dbReference type="Gene3D" id="1.10.443.10">
    <property type="entry name" value="Intergrase catalytic core"/>
    <property type="match status" value="1"/>
</dbReference>
<feature type="domain" description="Tyr recombinase" evidence="4">
    <location>
        <begin position="203"/>
        <end position="369"/>
    </location>
</feature>
<comment type="similarity">
    <text evidence="1">Belongs to the 'phage' integrase family.</text>
</comment>
<organism evidence="5 6">
    <name type="scientific">Niabella ginsenosidivorans</name>
    <dbReference type="NCBI Taxonomy" id="1176587"/>
    <lineage>
        <taxon>Bacteria</taxon>
        <taxon>Pseudomonadati</taxon>
        <taxon>Bacteroidota</taxon>
        <taxon>Chitinophagia</taxon>
        <taxon>Chitinophagales</taxon>
        <taxon>Chitinophagaceae</taxon>
        <taxon>Niabella</taxon>
    </lineage>
</organism>
<evidence type="ECO:0000256" key="3">
    <source>
        <dbReference type="ARBA" id="ARBA00023172"/>
    </source>
</evidence>
<keyword evidence="3" id="KW-0233">DNA recombination</keyword>
<dbReference type="EMBL" id="CP015772">
    <property type="protein sequence ID" value="ANH80092.1"/>
    <property type="molecule type" value="Genomic_DNA"/>
</dbReference>
<dbReference type="GO" id="GO:0015074">
    <property type="term" value="P:DNA integration"/>
    <property type="evidence" value="ECO:0007669"/>
    <property type="project" value="InterPro"/>
</dbReference>
<dbReference type="InterPro" id="IPR025269">
    <property type="entry name" value="SAM-like_dom"/>
</dbReference>
<dbReference type="PROSITE" id="PS51898">
    <property type="entry name" value="TYR_RECOMBINASE"/>
    <property type="match status" value="1"/>
</dbReference>
<sequence length="375" mass="42615">MYFSYLSNENPLKGNQNIMSVTLRKRKNADGSTSLRLDIYNNGQRSYELLSHLKLEKPSTPLARENNKDLLRQAEAIRVARAAELEAGGYNLVSDAGKRTVVITWLKSYSENYKKKDARNVSGVINRFEEYLKAERKMQITFPQLTPALIEGFIDYLNDLHKGEGPSSYYARFKRAIKTAYKKRLLKENPLDFVEKKPKGKAAEKEILTLEELKVLSGTPCQNDQLRRAALYSSVTGLAWIDVKNLRWRNIDLKNKNIRRYARTKTKEAITVALNDTAIKLMGEPGNPDDLVFVLPTANGANKTLQAWVDRAKIEKKITWHNLRHSAGTNLALSGTDVLGISKVLAQASVKHAQRYIHAAEQMKRRETDKLNIEL</sequence>
<protein>
    <recommendedName>
        <fullName evidence="4">Tyr recombinase domain-containing protein</fullName>
    </recommendedName>
</protein>
<dbReference type="Pfam" id="PF17293">
    <property type="entry name" value="Arm-DNA-bind_5"/>
    <property type="match status" value="1"/>
</dbReference>
<dbReference type="InterPro" id="IPR035386">
    <property type="entry name" value="Arm-DNA-bind_5"/>
</dbReference>
<dbReference type="InterPro" id="IPR050090">
    <property type="entry name" value="Tyrosine_recombinase_XerCD"/>
</dbReference>
<evidence type="ECO:0000256" key="2">
    <source>
        <dbReference type="ARBA" id="ARBA00023125"/>
    </source>
</evidence>
<dbReference type="GO" id="GO:0006310">
    <property type="term" value="P:DNA recombination"/>
    <property type="evidence" value="ECO:0007669"/>
    <property type="project" value="UniProtKB-KW"/>
</dbReference>
<dbReference type="SUPFAM" id="SSF56349">
    <property type="entry name" value="DNA breaking-rejoining enzymes"/>
    <property type="match status" value="1"/>
</dbReference>
<dbReference type="Gene3D" id="1.10.150.130">
    <property type="match status" value="1"/>
</dbReference>
<evidence type="ECO:0000259" key="4">
    <source>
        <dbReference type="PROSITE" id="PS51898"/>
    </source>
</evidence>
<dbReference type="STRING" id="1176587.A8C56_03015"/>
<reference evidence="5 6" key="1">
    <citation type="submission" date="2016-05" db="EMBL/GenBank/DDBJ databases">
        <title>Niabella ginsenosidivorans BS26 whole genome sequencing.</title>
        <authorList>
            <person name="Im W.T."/>
            <person name="Siddiqi M.Z."/>
        </authorList>
    </citation>
    <scope>NUCLEOTIDE SEQUENCE [LARGE SCALE GENOMIC DNA]</scope>
    <source>
        <strain evidence="5 6">BS26</strain>
    </source>
</reference>
<accession>A0A1A9I082</accession>
<dbReference type="Proteomes" id="UP000077667">
    <property type="component" value="Chromosome"/>
</dbReference>
<dbReference type="Pfam" id="PF13102">
    <property type="entry name" value="Phage_int_SAM_5"/>
    <property type="match status" value="1"/>
</dbReference>
<evidence type="ECO:0000313" key="6">
    <source>
        <dbReference type="Proteomes" id="UP000077667"/>
    </source>
</evidence>
<dbReference type="InterPro" id="IPR013762">
    <property type="entry name" value="Integrase-like_cat_sf"/>
</dbReference>
<dbReference type="GO" id="GO:0003677">
    <property type="term" value="F:DNA binding"/>
    <property type="evidence" value="ECO:0007669"/>
    <property type="project" value="UniProtKB-KW"/>
</dbReference>
<name>A0A1A9I082_9BACT</name>
<dbReference type="Pfam" id="PF00589">
    <property type="entry name" value="Phage_integrase"/>
    <property type="match status" value="1"/>
</dbReference>
<dbReference type="PANTHER" id="PTHR30349:SF64">
    <property type="entry name" value="PROPHAGE INTEGRASE INTD-RELATED"/>
    <property type="match status" value="1"/>
</dbReference>
<evidence type="ECO:0000313" key="5">
    <source>
        <dbReference type="EMBL" id="ANH80092.1"/>
    </source>
</evidence>
<keyword evidence="2" id="KW-0238">DNA-binding</keyword>
<gene>
    <name evidence="5" type="ORF">A8C56_03015</name>
</gene>
<dbReference type="InterPro" id="IPR002104">
    <property type="entry name" value="Integrase_catalytic"/>
</dbReference>
<dbReference type="InterPro" id="IPR011010">
    <property type="entry name" value="DNA_brk_join_enz"/>
</dbReference>
<evidence type="ECO:0000256" key="1">
    <source>
        <dbReference type="ARBA" id="ARBA00008857"/>
    </source>
</evidence>
<keyword evidence="6" id="KW-1185">Reference proteome</keyword>
<dbReference type="AlphaFoldDB" id="A0A1A9I082"/>
<dbReference type="KEGG" id="nia:A8C56_03015"/>
<proteinExistence type="inferred from homology"/>
<dbReference type="CDD" id="cd01185">
    <property type="entry name" value="INTN1_C_like"/>
    <property type="match status" value="1"/>
</dbReference>
<dbReference type="PANTHER" id="PTHR30349">
    <property type="entry name" value="PHAGE INTEGRASE-RELATED"/>
    <property type="match status" value="1"/>
</dbReference>
<dbReference type="InterPro" id="IPR010998">
    <property type="entry name" value="Integrase_recombinase_N"/>
</dbReference>